<sequence>SPLNTTQHNTTQHNTLQYDTTRHNTTQHNTTQHNTTQHDTLQHNTTQHDTLQYDTTRHNTTQHNTTQHDTLQYDTTQYNTIQYDTAQYDTAQHNKTVGTNAPTRSNRPAQSSLYSPDLNQRLNKHKSHQDGRPVQTIKPITHGETGLCVGVCADELTFRTDRKSSRPVIPPITDESRPVIPPITDDVSIIFFFKRVTEVDPEIYRGGKGGIGSLQKSHSEAERVSGVFRSLIVRLRDSDSIYETVSGMETGAMGSVYCIYMERMIKCPPSVDKKRMDGS</sequence>
<name>A0A8J5J964_HOMAM</name>
<dbReference type="Proteomes" id="UP000747542">
    <property type="component" value="Unassembled WGS sequence"/>
</dbReference>
<dbReference type="EMBL" id="JAHLQT010046537">
    <property type="protein sequence ID" value="KAG7153566.1"/>
    <property type="molecule type" value="Genomic_DNA"/>
</dbReference>
<evidence type="ECO:0000313" key="3">
    <source>
        <dbReference type="Proteomes" id="UP000747542"/>
    </source>
</evidence>
<accession>A0A8J5J964</accession>
<organism evidence="2 3">
    <name type="scientific">Homarus americanus</name>
    <name type="common">American lobster</name>
    <dbReference type="NCBI Taxonomy" id="6706"/>
    <lineage>
        <taxon>Eukaryota</taxon>
        <taxon>Metazoa</taxon>
        <taxon>Ecdysozoa</taxon>
        <taxon>Arthropoda</taxon>
        <taxon>Crustacea</taxon>
        <taxon>Multicrustacea</taxon>
        <taxon>Malacostraca</taxon>
        <taxon>Eumalacostraca</taxon>
        <taxon>Eucarida</taxon>
        <taxon>Decapoda</taxon>
        <taxon>Pleocyemata</taxon>
        <taxon>Astacidea</taxon>
        <taxon>Nephropoidea</taxon>
        <taxon>Nephropidae</taxon>
        <taxon>Homarus</taxon>
    </lineage>
</organism>
<feature type="region of interest" description="Disordered" evidence="1">
    <location>
        <begin position="95"/>
        <end position="115"/>
    </location>
</feature>
<comment type="caution">
    <text evidence="2">The sequence shown here is derived from an EMBL/GenBank/DDBJ whole genome shotgun (WGS) entry which is preliminary data.</text>
</comment>
<gene>
    <name evidence="2" type="ORF">Hamer_G026070</name>
</gene>
<proteinExistence type="predicted"/>
<evidence type="ECO:0000313" key="2">
    <source>
        <dbReference type="EMBL" id="KAG7153566.1"/>
    </source>
</evidence>
<keyword evidence="3" id="KW-1185">Reference proteome</keyword>
<dbReference type="AlphaFoldDB" id="A0A8J5J964"/>
<protein>
    <submittedName>
        <fullName evidence="2">Uncharacterized protein</fullName>
    </submittedName>
</protein>
<feature type="non-terminal residue" evidence="2">
    <location>
        <position position="1"/>
    </location>
</feature>
<evidence type="ECO:0000256" key="1">
    <source>
        <dbReference type="SAM" id="MobiDB-lite"/>
    </source>
</evidence>
<feature type="non-terminal residue" evidence="2">
    <location>
        <position position="279"/>
    </location>
</feature>
<feature type="region of interest" description="Disordered" evidence="1">
    <location>
        <begin position="25"/>
        <end position="46"/>
    </location>
</feature>
<reference evidence="2" key="1">
    <citation type="journal article" date="2021" name="Sci. Adv.">
        <title>The American lobster genome reveals insights on longevity, neural, and immune adaptations.</title>
        <authorList>
            <person name="Polinski J.M."/>
            <person name="Zimin A.V."/>
            <person name="Clark K.F."/>
            <person name="Kohn A.B."/>
            <person name="Sadowski N."/>
            <person name="Timp W."/>
            <person name="Ptitsyn A."/>
            <person name="Khanna P."/>
            <person name="Romanova D.Y."/>
            <person name="Williams P."/>
            <person name="Greenwood S.J."/>
            <person name="Moroz L.L."/>
            <person name="Walt D.R."/>
            <person name="Bodnar A.G."/>
        </authorList>
    </citation>
    <scope>NUCLEOTIDE SEQUENCE</scope>
    <source>
        <strain evidence="2">GMGI-L3</strain>
    </source>
</reference>